<dbReference type="InterPro" id="IPR013181">
    <property type="entry name" value="DUF1719"/>
</dbReference>
<protein>
    <submittedName>
        <fullName evidence="3">Uncharacterized protein</fullName>
    </submittedName>
</protein>
<proteinExistence type="predicted"/>
<reference evidence="3" key="1">
    <citation type="submission" date="2015-04" db="UniProtKB">
        <authorList>
            <consortium name="EnsemblPlants"/>
        </authorList>
    </citation>
    <scope>IDENTIFICATION</scope>
</reference>
<evidence type="ECO:0000256" key="2">
    <source>
        <dbReference type="SAM" id="MobiDB-lite"/>
    </source>
</evidence>
<name>A0A0E0AFA9_9ORYZ</name>
<keyword evidence="4" id="KW-1185">Reference proteome</keyword>
<evidence type="ECO:0000313" key="4">
    <source>
        <dbReference type="Proteomes" id="UP000026961"/>
    </source>
</evidence>
<feature type="region of interest" description="Disordered" evidence="2">
    <location>
        <begin position="504"/>
        <end position="552"/>
    </location>
</feature>
<dbReference type="PANTHER" id="PTHR33377">
    <property type="entry name" value="OS10G0134700 PROTEIN-RELATED"/>
    <property type="match status" value="1"/>
</dbReference>
<dbReference type="AlphaFoldDB" id="A0A0E0AFA9"/>
<keyword evidence="1" id="KW-0175">Coiled coil</keyword>
<dbReference type="Pfam" id="PF08224">
    <property type="entry name" value="DUF1719"/>
    <property type="match status" value="2"/>
</dbReference>
<sequence length="1077" mass="122144">MRKAAAAVAPSTTTGYGSGEARRSSGRRRSRGGKGELRHLLSHDPIIISKSLRGKETVLMAEMVASTVVQEVLGGAVSYLSSNREKVSERHNLEKLEMAHAQLEHALERSSKLPITDVSLLRQRRMFKRAYEECSEVVEKCKVRILEVAEEQGVTHSYFPKQFVQAVKAMKSYVLSFLGMNKQHLLSCSHVRRFEWFAKKAGKFARDVETGRTLWHYNFFSSLIRPLLEGKHLKYDMPLQGSKTLGITIVPVSLEGRGVEALIQLNKEDSRMPLKNFCLLLILRLSESTDIVRIIINCLQLLGPHFMRLAKDAIGQLAALQHSHPQDLEPLLALQAVDYHRSFLAFRATVARPDPFCCREKRLDPCADNTISPNLPYDIPEQVIYVRCSSYISAVEYNYLYNSSNIVRDWSILKMVINISPHFSHPEANRGSYSSRGATDKCMYASLHEMQEMAVLVPKVMDCFVCQPDLGFYSLSFHSVHGYGYLCLMKPRIRSCKTNSSCRSKARRSAGGERRRHGEVGGGAWRGKLAAPRRDGDEEVQAQAHPPTTAAASARDQESLICPFITLGIVICDRVLMAEIVSSVVVHEAVNQIIHGLVNWNERKSSTEENMERLEMAHIRLEAALETSCKWRSLKKLKRAAQECDDTLRKCRQHILEQEETEQEVRNSSIPRRIAHATKSLVSSLFYSNIDGSCRSAVQRFEWFADGANEFLRFVEFGGTPHQYLFFDPLIRQLLAGKTLEYKLVSENKYRLFVIRPFCISENRIEARLIFDSKNASALEDDFFLCMLLQVSESVDILGIVIKCLQLFNPHFMSTAESVRNELTQLPSQDFTWVPYAESCHKKHWDNIHSITTQWFRPNPLCCKQHGQNHSCESSNLGMPSVQGVSLGPVIEVMPFPVPEFREQGTIVKGKPSLKICPHMKVDLVYTPHGSSQDLLPEIKSSVIEVINGDKQHCLNTNIALELMEEIMLPRAVDFFHVNAEAKLYQMLWKSKHGGAYLQVMKATMNTRSTQRTIRGSRKAKLLQQQGHKTQHRTNAISDFLNLWSAHAPVQLQGSILDWIQKEKEAQLAPPLLRLKF</sequence>
<dbReference type="EnsemblPlants" id="OGLUM07G01330.1">
    <property type="protein sequence ID" value="OGLUM07G01330.1"/>
    <property type="gene ID" value="OGLUM07G01330"/>
</dbReference>
<feature type="compositionally biased region" description="Basic and acidic residues" evidence="2">
    <location>
        <begin position="510"/>
        <end position="519"/>
    </location>
</feature>
<dbReference type="Proteomes" id="UP000026961">
    <property type="component" value="Chromosome 7"/>
</dbReference>
<feature type="coiled-coil region" evidence="1">
    <location>
        <begin position="597"/>
        <end position="654"/>
    </location>
</feature>
<evidence type="ECO:0000313" key="3">
    <source>
        <dbReference type="EnsemblPlants" id="OGLUM07G01330.1"/>
    </source>
</evidence>
<feature type="region of interest" description="Disordered" evidence="2">
    <location>
        <begin position="1"/>
        <end position="36"/>
    </location>
</feature>
<evidence type="ECO:0000256" key="1">
    <source>
        <dbReference type="SAM" id="Coils"/>
    </source>
</evidence>
<dbReference type="SMART" id="SM01157">
    <property type="entry name" value="DUF1719"/>
    <property type="match status" value="2"/>
</dbReference>
<dbReference type="PANTHER" id="PTHR33377:SF74">
    <property type="entry name" value="OS07G0121000 PROTEIN"/>
    <property type="match status" value="1"/>
</dbReference>
<dbReference type="Gramene" id="OGLUM07G01330.1">
    <property type="protein sequence ID" value="OGLUM07G01330.1"/>
    <property type="gene ID" value="OGLUM07G01330"/>
</dbReference>
<feature type="compositionally biased region" description="Low complexity" evidence="2">
    <location>
        <begin position="541"/>
        <end position="552"/>
    </location>
</feature>
<reference evidence="3" key="2">
    <citation type="submission" date="2018-05" db="EMBL/GenBank/DDBJ databases">
        <title>OgluRS3 (Oryza glumaepatula Reference Sequence Version 3).</title>
        <authorList>
            <person name="Zhang J."/>
            <person name="Kudrna D."/>
            <person name="Lee S."/>
            <person name="Talag J."/>
            <person name="Welchert J."/>
            <person name="Wing R.A."/>
        </authorList>
    </citation>
    <scope>NUCLEOTIDE SEQUENCE [LARGE SCALE GENOMIC DNA]</scope>
</reference>
<accession>A0A0E0AFA9</accession>
<organism evidence="3">
    <name type="scientific">Oryza glumipatula</name>
    <dbReference type="NCBI Taxonomy" id="40148"/>
    <lineage>
        <taxon>Eukaryota</taxon>
        <taxon>Viridiplantae</taxon>
        <taxon>Streptophyta</taxon>
        <taxon>Embryophyta</taxon>
        <taxon>Tracheophyta</taxon>
        <taxon>Spermatophyta</taxon>
        <taxon>Magnoliopsida</taxon>
        <taxon>Liliopsida</taxon>
        <taxon>Poales</taxon>
        <taxon>Poaceae</taxon>
        <taxon>BOP clade</taxon>
        <taxon>Oryzoideae</taxon>
        <taxon>Oryzeae</taxon>
        <taxon>Oryzinae</taxon>
        <taxon>Oryza</taxon>
    </lineage>
</organism>